<name>A0AAN7XG51_ELEMC</name>
<dbReference type="Proteomes" id="UP001346869">
    <property type="component" value="Unassembled WGS sequence"/>
</dbReference>
<evidence type="ECO:0000313" key="3">
    <source>
        <dbReference type="Proteomes" id="UP001346869"/>
    </source>
</evidence>
<accession>A0AAN7XG51</accession>
<organism evidence="2 3">
    <name type="scientific">Eleginops maclovinus</name>
    <name type="common">Patagonian blennie</name>
    <name type="synonym">Eleginus maclovinus</name>
    <dbReference type="NCBI Taxonomy" id="56733"/>
    <lineage>
        <taxon>Eukaryota</taxon>
        <taxon>Metazoa</taxon>
        <taxon>Chordata</taxon>
        <taxon>Craniata</taxon>
        <taxon>Vertebrata</taxon>
        <taxon>Euteleostomi</taxon>
        <taxon>Actinopterygii</taxon>
        <taxon>Neopterygii</taxon>
        <taxon>Teleostei</taxon>
        <taxon>Neoteleostei</taxon>
        <taxon>Acanthomorphata</taxon>
        <taxon>Eupercaria</taxon>
        <taxon>Perciformes</taxon>
        <taxon>Notothenioidei</taxon>
        <taxon>Eleginopidae</taxon>
        <taxon>Eleginops</taxon>
    </lineage>
</organism>
<evidence type="ECO:0000313" key="2">
    <source>
        <dbReference type="EMBL" id="KAK5860612.1"/>
    </source>
</evidence>
<dbReference type="AlphaFoldDB" id="A0AAN7XG51"/>
<reference evidence="2 3" key="1">
    <citation type="journal article" date="2023" name="Genes (Basel)">
        <title>Chromosome-Level Genome Assembly and Circadian Gene Repertoire of the Patagonia Blennie Eleginops maclovinus-The Closest Ancestral Proxy of Antarctic Cryonotothenioids.</title>
        <authorList>
            <person name="Cheng C.C."/>
            <person name="Rivera-Colon A.G."/>
            <person name="Minhas B.F."/>
            <person name="Wilson L."/>
            <person name="Rayamajhi N."/>
            <person name="Vargas-Chacoff L."/>
            <person name="Catchen J.M."/>
        </authorList>
    </citation>
    <scope>NUCLEOTIDE SEQUENCE [LARGE SCALE GENOMIC DNA]</scope>
    <source>
        <strain evidence="2">JMC-PN-2008</strain>
    </source>
</reference>
<dbReference type="EMBL" id="JAUZQC010000013">
    <property type="protein sequence ID" value="KAK5860612.1"/>
    <property type="molecule type" value="Genomic_DNA"/>
</dbReference>
<protein>
    <submittedName>
        <fullName evidence="2">Uncharacterized protein</fullName>
    </submittedName>
</protein>
<gene>
    <name evidence="2" type="ORF">PBY51_022075</name>
</gene>
<reference evidence="2 3" key="2">
    <citation type="journal article" date="2023" name="Mol. Biol. Evol.">
        <title>Genomics of Secondarily Temperate Adaptation in the Only Non-Antarctic Icefish.</title>
        <authorList>
            <person name="Rivera-Colon A.G."/>
            <person name="Rayamajhi N."/>
            <person name="Minhas B.F."/>
            <person name="Madrigal G."/>
            <person name="Bilyk K.T."/>
            <person name="Yoon V."/>
            <person name="Hune M."/>
            <person name="Gregory S."/>
            <person name="Cheng C.H.C."/>
            <person name="Catchen J.M."/>
        </authorList>
    </citation>
    <scope>NUCLEOTIDE SEQUENCE [LARGE SCALE GENOMIC DNA]</scope>
    <source>
        <strain evidence="2">JMC-PN-2008</strain>
    </source>
</reference>
<evidence type="ECO:0000256" key="1">
    <source>
        <dbReference type="SAM" id="MobiDB-lite"/>
    </source>
</evidence>
<feature type="region of interest" description="Disordered" evidence="1">
    <location>
        <begin position="16"/>
        <end position="39"/>
    </location>
</feature>
<keyword evidence="3" id="KW-1185">Reference proteome</keyword>
<sequence length="72" mass="8262">MVCRLSKVHLIKPLEPDVHRMSSPPFSQEETEDAPLPHSDFRTFHQFAPPESPRFLRDECERLASESQEASG</sequence>
<comment type="caution">
    <text evidence="2">The sequence shown here is derived from an EMBL/GenBank/DDBJ whole genome shotgun (WGS) entry which is preliminary data.</text>
</comment>
<proteinExistence type="predicted"/>